<dbReference type="Pfam" id="PF00196">
    <property type="entry name" value="GerE"/>
    <property type="match status" value="1"/>
</dbReference>
<keyword evidence="3" id="KW-0804">Transcription</keyword>
<dbReference type="PANTHER" id="PTHR44688">
    <property type="entry name" value="DNA-BINDING TRANSCRIPTIONAL ACTIVATOR DEVR_DOSR"/>
    <property type="match status" value="1"/>
</dbReference>
<proteinExistence type="predicted"/>
<evidence type="ECO:0000313" key="5">
    <source>
        <dbReference type="EMBL" id="PKW14307.1"/>
    </source>
</evidence>
<keyword evidence="6" id="KW-1185">Reference proteome</keyword>
<feature type="domain" description="HTH luxR-type" evidence="4">
    <location>
        <begin position="319"/>
        <end position="384"/>
    </location>
</feature>
<dbReference type="PANTHER" id="PTHR44688:SF16">
    <property type="entry name" value="DNA-BINDING TRANSCRIPTIONAL ACTIVATOR DEVR_DOSR"/>
    <property type="match status" value="1"/>
</dbReference>
<gene>
    <name evidence="5" type="ORF">A8926_1914</name>
</gene>
<name>A0A2N3XUE4_SACSN</name>
<dbReference type="EMBL" id="PJNB01000001">
    <property type="protein sequence ID" value="PKW14307.1"/>
    <property type="molecule type" value="Genomic_DNA"/>
</dbReference>
<dbReference type="InterPro" id="IPR000792">
    <property type="entry name" value="Tscrpt_reg_LuxR_C"/>
</dbReference>
<accession>A0A2N3XUE4</accession>
<evidence type="ECO:0000313" key="6">
    <source>
        <dbReference type="Proteomes" id="UP000233786"/>
    </source>
</evidence>
<evidence type="ECO:0000256" key="1">
    <source>
        <dbReference type="ARBA" id="ARBA00023015"/>
    </source>
</evidence>
<dbReference type="SUPFAM" id="SSF46894">
    <property type="entry name" value="C-terminal effector domain of the bipartite response regulators"/>
    <property type="match status" value="1"/>
</dbReference>
<dbReference type="InterPro" id="IPR016032">
    <property type="entry name" value="Sig_transdc_resp-reg_C-effctor"/>
</dbReference>
<dbReference type="AlphaFoldDB" id="A0A2N3XUE4"/>
<dbReference type="Gene3D" id="1.10.10.10">
    <property type="entry name" value="Winged helix-like DNA-binding domain superfamily/Winged helix DNA-binding domain"/>
    <property type="match status" value="1"/>
</dbReference>
<organism evidence="5 6">
    <name type="scientific">Saccharopolyspora spinosa</name>
    <dbReference type="NCBI Taxonomy" id="60894"/>
    <lineage>
        <taxon>Bacteria</taxon>
        <taxon>Bacillati</taxon>
        <taxon>Actinomycetota</taxon>
        <taxon>Actinomycetes</taxon>
        <taxon>Pseudonocardiales</taxon>
        <taxon>Pseudonocardiaceae</taxon>
        <taxon>Saccharopolyspora</taxon>
    </lineage>
</organism>
<dbReference type="PRINTS" id="PR00038">
    <property type="entry name" value="HTHLUXR"/>
</dbReference>
<dbReference type="SMART" id="SM00421">
    <property type="entry name" value="HTH_LUXR"/>
    <property type="match status" value="1"/>
</dbReference>
<dbReference type="Proteomes" id="UP000233786">
    <property type="component" value="Unassembled WGS sequence"/>
</dbReference>
<evidence type="ECO:0000259" key="4">
    <source>
        <dbReference type="PROSITE" id="PS50043"/>
    </source>
</evidence>
<evidence type="ECO:0000256" key="3">
    <source>
        <dbReference type="ARBA" id="ARBA00023163"/>
    </source>
</evidence>
<evidence type="ECO:0000256" key="2">
    <source>
        <dbReference type="ARBA" id="ARBA00023125"/>
    </source>
</evidence>
<keyword evidence="1" id="KW-0805">Transcription regulation</keyword>
<protein>
    <submittedName>
        <fullName evidence="5">Regulatory LuxR family protein</fullName>
    </submittedName>
</protein>
<dbReference type="STRING" id="994479.GCA_000194155_02160"/>
<dbReference type="GO" id="GO:0003677">
    <property type="term" value="F:DNA binding"/>
    <property type="evidence" value="ECO:0007669"/>
    <property type="project" value="UniProtKB-KW"/>
</dbReference>
<dbReference type="PROSITE" id="PS50043">
    <property type="entry name" value="HTH_LUXR_2"/>
    <property type="match status" value="1"/>
</dbReference>
<keyword evidence="2" id="KW-0238">DNA-binding</keyword>
<reference evidence="5" key="1">
    <citation type="submission" date="2017-12" db="EMBL/GenBank/DDBJ databases">
        <title>Sequencing the genomes of 1000 Actinobacteria strains.</title>
        <authorList>
            <person name="Klenk H.-P."/>
        </authorList>
    </citation>
    <scope>NUCLEOTIDE SEQUENCE [LARGE SCALE GENOMIC DNA]</scope>
    <source>
        <strain evidence="5">DSM 44228</strain>
    </source>
</reference>
<dbReference type="GO" id="GO:0006355">
    <property type="term" value="P:regulation of DNA-templated transcription"/>
    <property type="evidence" value="ECO:0007669"/>
    <property type="project" value="InterPro"/>
</dbReference>
<dbReference type="CDD" id="cd06170">
    <property type="entry name" value="LuxR_C_like"/>
    <property type="match status" value="1"/>
</dbReference>
<sequence length="399" mass="42321">MCGASRGPVRALSSHDRWPIAGRADELGRIGAAVAAGCGVVLTGERGAGRSRLLSVALGHVDGSQVWLAPFDLDGLPDEHVVVGIDDAETLTSECAARLHHLATAGRVSVVAAVHEGVWVPEGISRLWLDGLAERVEVRPFGHEQIAEVLRARLGGEVDTEAVRDLGMLTAGNAMLLRELTEHAVAEGSLRREGGTWRFHGLFCADGRIADVVRVRLGRLTGAEAELIDLVALAGTLCLDTLPGFEEAAEALNRRGVLTVTSGLHVRFAFPLFDEVVAAAVPELTARRLHAKLAVAGQAEPPPPVRTLRPVRESRPLTCAAEPYALTTREREVATHAANDLTSKEIAELLVLSVRTVENHLQRAYHKLGITRRADLGAALAGAAPPAAAVPRQPRGTAS</sequence>
<dbReference type="PROSITE" id="PS00622">
    <property type="entry name" value="HTH_LUXR_1"/>
    <property type="match status" value="1"/>
</dbReference>
<dbReference type="SUPFAM" id="SSF52540">
    <property type="entry name" value="P-loop containing nucleoside triphosphate hydrolases"/>
    <property type="match status" value="1"/>
</dbReference>
<dbReference type="InterPro" id="IPR036388">
    <property type="entry name" value="WH-like_DNA-bd_sf"/>
</dbReference>
<dbReference type="InterPro" id="IPR027417">
    <property type="entry name" value="P-loop_NTPase"/>
</dbReference>
<comment type="caution">
    <text evidence="5">The sequence shown here is derived from an EMBL/GenBank/DDBJ whole genome shotgun (WGS) entry which is preliminary data.</text>
</comment>